<name>A0A239V892_9MICO</name>
<evidence type="ECO:0000313" key="2">
    <source>
        <dbReference type="Proteomes" id="UP000242637"/>
    </source>
</evidence>
<keyword evidence="2" id="KW-1185">Reference proteome</keyword>
<dbReference type="KEGG" id="dco:SAMEA4475696_0274"/>
<dbReference type="EMBL" id="LT906453">
    <property type="protein sequence ID" value="SNV17713.1"/>
    <property type="molecule type" value="Genomic_DNA"/>
</dbReference>
<sequence>MGWLEDGGPGVQEAGFAGSGAAADEGGVAVDVDGVGAAVESAPVDEMDAVEAPLLGAGGDVVGAEEAVLQVVGLQVIHLCLLCVGWCRW</sequence>
<dbReference type="Proteomes" id="UP000242637">
    <property type="component" value="Chromosome 1"/>
</dbReference>
<organism evidence="1 2">
    <name type="scientific">Dermatophilus congolensis</name>
    <dbReference type="NCBI Taxonomy" id="1863"/>
    <lineage>
        <taxon>Bacteria</taxon>
        <taxon>Bacillati</taxon>
        <taxon>Actinomycetota</taxon>
        <taxon>Actinomycetes</taxon>
        <taxon>Micrococcales</taxon>
        <taxon>Dermatophilaceae</taxon>
        <taxon>Dermatophilus</taxon>
    </lineage>
</organism>
<protein>
    <submittedName>
        <fullName evidence="1">Uncharacterized protein</fullName>
    </submittedName>
</protein>
<accession>A0A239V892</accession>
<proteinExistence type="predicted"/>
<evidence type="ECO:0000313" key="1">
    <source>
        <dbReference type="EMBL" id="SNV17713.1"/>
    </source>
</evidence>
<reference evidence="1 2" key="1">
    <citation type="submission" date="2017-06" db="EMBL/GenBank/DDBJ databases">
        <authorList>
            <consortium name="Pathogen Informatics"/>
        </authorList>
    </citation>
    <scope>NUCLEOTIDE SEQUENCE [LARGE SCALE GENOMIC DNA]</scope>
    <source>
        <strain evidence="1 2">NCTC13039</strain>
    </source>
</reference>
<dbReference type="AlphaFoldDB" id="A0A239V892"/>
<gene>
    <name evidence="1" type="ORF">SAMEA4475696_00274</name>
</gene>